<dbReference type="InterPro" id="IPR018712">
    <property type="entry name" value="Tle1-like_cat"/>
</dbReference>
<dbReference type="PANTHER" id="PTHR33840:SF1">
    <property type="entry name" value="TLE1 PHOSPHOLIPASE DOMAIN-CONTAINING PROTEIN"/>
    <property type="match status" value="1"/>
</dbReference>
<protein>
    <recommendedName>
        <fullName evidence="1">T6SS Phospholipase effector Tle1-like catalytic domain-containing protein</fullName>
    </recommendedName>
</protein>
<evidence type="ECO:0000313" key="2">
    <source>
        <dbReference type="EMBL" id="VEP18597.1"/>
    </source>
</evidence>
<dbReference type="Pfam" id="PF09994">
    <property type="entry name" value="T6SS_Tle1-like_cat"/>
    <property type="match status" value="1"/>
</dbReference>
<dbReference type="Proteomes" id="UP000320055">
    <property type="component" value="Unassembled WGS sequence"/>
</dbReference>
<feature type="domain" description="T6SS Phospholipase effector Tle1-like catalytic" evidence="1">
    <location>
        <begin position="2"/>
        <end position="266"/>
    </location>
</feature>
<evidence type="ECO:0000259" key="1">
    <source>
        <dbReference type="Pfam" id="PF09994"/>
    </source>
</evidence>
<dbReference type="PANTHER" id="PTHR33840">
    <property type="match status" value="1"/>
</dbReference>
<dbReference type="OrthoDB" id="4378831at2"/>
<accession>A0A563W4M4</accession>
<gene>
    <name evidence="2" type="ORF">H1P_830002</name>
</gene>
<dbReference type="RefSeq" id="WP_144867982.1">
    <property type="nucleotide sequence ID" value="NZ_LR213841.1"/>
</dbReference>
<organism evidence="2 3">
    <name type="scientific">Hyella patelloides LEGE 07179</name>
    <dbReference type="NCBI Taxonomy" id="945734"/>
    <lineage>
        <taxon>Bacteria</taxon>
        <taxon>Bacillati</taxon>
        <taxon>Cyanobacteriota</taxon>
        <taxon>Cyanophyceae</taxon>
        <taxon>Pleurocapsales</taxon>
        <taxon>Hyellaceae</taxon>
        <taxon>Hyella</taxon>
    </lineage>
</organism>
<sequence>MKRLIVCCDGTWQKLSSDYPTNVVKITQAIKLLAEDKTQQIVFYDEGIGTRDRDKVDKIFGGVTGWGIDQNIQDAYRFLCLNYNEGDEIYLYGFSRGAYTVRSLAGLIYCSGLLHRHKIRLAPKAYQLYRKQTKPEDISIPNTEEAINFRRENSVHAPITFLGCWDTVGALGIPDQISWLSVDKQFNQKYQFHDTSLSPIIQHARHAVAIDEIRKVFDFTPMTKSSKNDDQNLLQMWFPGEHGCVGGGTNEQSGLSDSALQWMIDESKALGLEFDESKVIDGINPDPTISFKNTPKLIFALAKHNFRKVDVANLHPSVIERWSKVDDYRPANLAMYKAQLDMQREIYLAQHRGENFASAA</sequence>
<evidence type="ECO:0000313" key="3">
    <source>
        <dbReference type="Proteomes" id="UP000320055"/>
    </source>
</evidence>
<proteinExistence type="predicted"/>
<dbReference type="EMBL" id="CAACVJ010000691">
    <property type="protein sequence ID" value="VEP18597.1"/>
    <property type="molecule type" value="Genomic_DNA"/>
</dbReference>
<keyword evidence="3" id="KW-1185">Reference proteome</keyword>
<reference evidence="2 3" key="1">
    <citation type="submission" date="2019-01" db="EMBL/GenBank/DDBJ databases">
        <authorList>
            <person name="Brito A."/>
        </authorList>
    </citation>
    <scope>NUCLEOTIDE SEQUENCE [LARGE SCALE GENOMIC DNA]</scope>
    <source>
        <strain evidence="2">1</strain>
    </source>
</reference>
<dbReference type="AlphaFoldDB" id="A0A563W4M4"/>
<name>A0A563W4M4_9CYAN</name>